<dbReference type="PANTHER" id="PTHR38502:SF1">
    <property type="entry name" value="OVEREXPRESSED IN COLON CARCINOMA 1 PROTEIN"/>
    <property type="match status" value="1"/>
</dbReference>
<dbReference type="OMA" id="IKPWVHI"/>
<evidence type="ECO:0000313" key="3">
    <source>
        <dbReference type="Proteomes" id="UP000233200"/>
    </source>
</evidence>
<keyword evidence="3" id="KW-1185">Reference proteome</keyword>
<sequence length="89" mass="9963">MTQESRACSSIWKEFGSVGHCNVHRHFQGNSKQSPFPLAFPQILSVYIKPWVHIVVVVEGNWLNSTLYGTFCGHLRKTSSQTVMEAAVA</sequence>
<dbReference type="Proteomes" id="UP000233200">
    <property type="component" value="Unplaced"/>
</dbReference>
<dbReference type="InterPro" id="IPR029133">
    <property type="entry name" value="OCC1"/>
</dbReference>
<dbReference type="AlphaFoldDB" id="A0A2K6NK04"/>
<dbReference type="Ensembl" id="ENSRROT00000021193.1">
    <property type="protein sequence ID" value="ENSRROP00000004618.1"/>
    <property type="gene ID" value="ENSRROG00000019130.1"/>
</dbReference>
<proteinExistence type="inferred from homology"/>
<reference evidence="2" key="1">
    <citation type="submission" date="2025-08" db="UniProtKB">
        <authorList>
            <consortium name="Ensembl"/>
        </authorList>
    </citation>
    <scope>IDENTIFICATION</scope>
</reference>
<evidence type="ECO:0000313" key="2">
    <source>
        <dbReference type="Ensembl" id="ENSRROP00000004618.1"/>
    </source>
</evidence>
<accession>A0A2K6NK04</accession>
<dbReference type="PANTHER" id="PTHR38502">
    <property type="entry name" value="OVEREXPRESSED IN COLON CARCINOMA 1 PROTEIN"/>
    <property type="match status" value="1"/>
</dbReference>
<organism evidence="2 3">
    <name type="scientific">Rhinopithecus roxellana</name>
    <name type="common">Golden snub-nosed monkey</name>
    <name type="synonym">Pygathrix roxellana</name>
    <dbReference type="NCBI Taxonomy" id="61622"/>
    <lineage>
        <taxon>Eukaryota</taxon>
        <taxon>Metazoa</taxon>
        <taxon>Chordata</taxon>
        <taxon>Craniata</taxon>
        <taxon>Vertebrata</taxon>
        <taxon>Euteleostomi</taxon>
        <taxon>Mammalia</taxon>
        <taxon>Eutheria</taxon>
        <taxon>Euarchontoglires</taxon>
        <taxon>Primates</taxon>
        <taxon>Haplorrhini</taxon>
        <taxon>Catarrhini</taxon>
        <taxon>Cercopithecidae</taxon>
        <taxon>Colobinae</taxon>
        <taxon>Rhinopithecus</taxon>
    </lineage>
</organism>
<dbReference type="GeneTree" id="ENSGT00910000145584"/>
<evidence type="ECO:0000256" key="1">
    <source>
        <dbReference type="ARBA" id="ARBA00005237"/>
    </source>
</evidence>
<protein>
    <submittedName>
        <fullName evidence="2">Uncharacterized protein</fullName>
    </submittedName>
</protein>
<name>A0A2K6NK04_RHIRO</name>
<comment type="similarity">
    <text evidence="1">Belongs to the OCC1 family.</text>
</comment>
<reference evidence="2" key="2">
    <citation type="submission" date="2025-09" db="UniProtKB">
        <authorList>
            <consortium name="Ensembl"/>
        </authorList>
    </citation>
    <scope>IDENTIFICATION</scope>
</reference>